<dbReference type="Gene3D" id="1.20.58.220">
    <property type="entry name" value="Phosphate transport system protein phou homolog 2, domain 2"/>
    <property type="match status" value="1"/>
</dbReference>
<sequence>SELLRRDKLSEADARESYTLEKQLNDLRTLLKAQNMDNVRTQKYDYPESVSYMDLVGYYEQLGDYVLNVVQAATKG</sequence>
<keyword evidence="2" id="KW-1185">Reference proteome</keyword>
<feature type="non-terminal residue" evidence="1">
    <location>
        <position position="1"/>
    </location>
</feature>
<evidence type="ECO:0000313" key="2">
    <source>
        <dbReference type="Proteomes" id="UP000003303"/>
    </source>
</evidence>
<comment type="caution">
    <text evidence="1">The sequence shown here is derived from an EMBL/GenBank/DDBJ whole genome shotgun (WGS) entry which is preliminary data.</text>
</comment>
<name>C2MAJ5_9PORP</name>
<reference evidence="1 2" key="1">
    <citation type="submission" date="2009-04" db="EMBL/GenBank/DDBJ databases">
        <authorList>
            <person name="Sebastian Y."/>
            <person name="Madupu R."/>
            <person name="Durkin A.S."/>
            <person name="Torralba M."/>
            <person name="Methe B."/>
            <person name="Sutton G.G."/>
            <person name="Strausberg R.L."/>
            <person name="Nelson K.E."/>
        </authorList>
    </citation>
    <scope>NUCLEOTIDE SEQUENCE [LARGE SCALE GENOMIC DNA]</scope>
    <source>
        <strain evidence="1 2">60-3</strain>
    </source>
</reference>
<accession>C2MAJ5</accession>
<dbReference type="SUPFAM" id="SSF109755">
    <property type="entry name" value="PhoU-like"/>
    <property type="match status" value="1"/>
</dbReference>
<dbReference type="InterPro" id="IPR038078">
    <property type="entry name" value="PhoU-like_sf"/>
</dbReference>
<dbReference type="Proteomes" id="UP000003303">
    <property type="component" value="Unassembled WGS sequence"/>
</dbReference>
<dbReference type="eggNOG" id="COG1283">
    <property type="taxonomic scope" value="Bacteria"/>
</dbReference>
<dbReference type="AlphaFoldDB" id="C2MAJ5"/>
<gene>
    <name evidence="1" type="ORF">PORUE0001_1860</name>
</gene>
<proteinExistence type="predicted"/>
<organism evidence="1 2">
    <name type="scientific">Porphyromonas uenonis 60-3</name>
    <dbReference type="NCBI Taxonomy" id="596327"/>
    <lineage>
        <taxon>Bacteria</taxon>
        <taxon>Pseudomonadati</taxon>
        <taxon>Bacteroidota</taxon>
        <taxon>Bacteroidia</taxon>
        <taxon>Bacteroidales</taxon>
        <taxon>Porphyromonadaceae</taxon>
        <taxon>Porphyromonas</taxon>
    </lineage>
</organism>
<protein>
    <submittedName>
        <fullName evidence="1">Uncharacterized protein</fullName>
    </submittedName>
</protein>
<dbReference type="EMBL" id="ACLR01000101">
    <property type="protein sequence ID" value="EEK17257.1"/>
    <property type="molecule type" value="Genomic_DNA"/>
</dbReference>
<evidence type="ECO:0000313" key="1">
    <source>
        <dbReference type="EMBL" id="EEK17257.1"/>
    </source>
</evidence>